<dbReference type="Proteomes" id="UP001153954">
    <property type="component" value="Unassembled WGS sequence"/>
</dbReference>
<gene>
    <name evidence="5" type="ORF">EEDITHA_LOCUS2166</name>
</gene>
<dbReference type="Gene3D" id="2.20.25.240">
    <property type="match status" value="1"/>
</dbReference>
<dbReference type="Pfam" id="PF04500">
    <property type="entry name" value="FLYWCH"/>
    <property type="match status" value="1"/>
</dbReference>
<evidence type="ECO:0000259" key="4">
    <source>
        <dbReference type="Pfam" id="PF04500"/>
    </source>
</evidence>
<accession>A0AAU9TGE5</accession>
<keyword evidence="2" id="KW-0863">Zinc-finger</keyword>
<reference evidence="5" key="1">
    <citation type="submission" date="2022-03" db="EMBL/GenBank/DDBJ databases">
        <authorList>
            <person name="Tunstrom K."/>
        </authorList>
    </citation>
    <scope>NUCLEOTIDE SEQUENCE</scope>
</reference>
<feature type="domain" description="FLYWCH-type" evidence="4">
    <location>
        <begin position="16"/>
        <end position="71"/>
    </location>
</feature>
<dbReference type="EMBL" id="CAKOGL010000004">
    <property type="protein sequence ID" value="CAH2085718.1"/>
    <property type="molecule type" value="Genomic_DNA"/>
</dbReference>
<keyword evidence="3" id="KW-0862">Zinc</keyword>
<name>A0AAU9TGE5_EUPED</name>
<dbReference type="AlphaFoldDB" id="A0AAU9TGE5"/>
<dbReference type="InterPro" id="IPR007588">
    <property type="entry name" value="Znf_FLYWCH"/>
</dbReference>
<dbReference type="GO" id="GO:0008270">
    <property type="term" value="F:zinc ion binding"/>
    <property type="evidence" value="ECO:0007669"/>
    <property type="project" value="UniProtKB-KW"/>
</dbReference>
<evidence type="ECO:0000256" key="1">
    <source>
        <dbReference type="ARBA" id="ARBA00022723"/>
    </source>
</evidence>
<keyword evidence="1" id="KW-0479">Metal-binding</keyword>
<protein>
    <recommendedName>
        <fullName evidence="4">FLYWCH-type domain-containing protein</fullName>
    </recommendedName>
</protein>
<organism evidence="5 6">
    <name type="scientific">Euphydryas editha</name>
    <name type="common">Edith's checkerspot</name>
    <dbReference type="NCBI Taxonomy" id="104508"/>
    <lineage>
        <taxon>Eukaryota</taxon>
        <taxon>Metazoa</taxon>
        <taxon>Ecdysozoa</taxon>
        <taxon>Arthropoda</taxon>
        <taxon>Hexapoda</taxon>
        <taxon>Insecta</taxon>
        <taxon>Pterygota</taxon>
        <taxon>Neoptera</taxon>
        <taxon>Endopterygota</taxon>
        <taxon>Lepidoptera</taxon>
        <taxon>Glossata</taxon>
        <taxon>Ditrysia</taxon>
        <taxon>Papilionoidea</taxon>
        <taxon>Nymphalidae</taxon>
        <taxon>Nymphalinae</taxon>
        <taxon>Euphydryas</taxon>
    </lineage>
</organism>
<evidence type="ECO:0000313" key="6">
    <source>
        <dbReference type="Proteomes" id="UP001153954"/>
    </source>
</evidence>
<proteinExistence type="predicted"/>
<evidence type="ECO:0000256" key="2">
    <source>
        <dbReference type="ARBA" id="ARBA00022771"/>
    </source>
</evidence>
<sequence>MAMFYIFAIKWVFKDTGKELAIVNGFTFYKHKQMQRTNTWSCTRGSPCNARIIVTNDTTRMVTRKYLIHNHKPPNFIIEDGMYIRI</sequence>
<keyword evidence="6" id="KW-1185">Reference proteome</keyword>
<evidence type="ECO:0000256" key="3">
    <source>
        <dbReference type="ARBA" id="ARBA00022833"/>
    </source>
</evidence>
<comment type="caution">
    <text evidence="5">The sequence shown here is derived from an EMBL/GenBank/DDBJ whole genome shotgun (WGS) entry which is preliminary data.</text>
</comment>
<evidence type="ECO:0000313" key="5">
    <source>
        <dbReference type="EMBL" id="CAH2085718.1"/>
    </source>
</evidence>